<accession>A0A830EVL8</accession>
<sequence length="75" mass="8148">MTPISTYGLFEAFNDDLKISVSPTASDNITVSPSELLSATQVAVKAHDRTADLLNERDILALHEMGRTPVSMTSR</sequence>
<dbReference type="Proteomes" id="UP000614221">
    <property type="component" value="Unassembled WGS sequence"/>
</dbReference>
<name>A0A830EVL8_9EURY</name>
<evidence type="ECO:0000313" key="2">
    <source>
        <dbReference type="Proteomes" id="UP000614221"/>
    </source>
</evidence>
<dbReference type="EMBL" id="BMPD01000007">
    <property type="protein sequence ID" value="GGK79015.1"/>
    <property type="molecule type" value="Genomic_DNA"/>
</dbReference>
<reference evidence="1" key="2">
    <citation type="submission" date="2020-09" db="EMBL/GenBank/DDBJ databases">
        <authorList>
            <person name="Sun Q."/>
            <person name="Ohkuma M."/>
        </authorList>
    </citation>
    <scope>NUCLEOTIDE SEQUENCE</scope>
    <source>
        <strain evidence="1">JCM 19018</strain>
    </source>
</reference>
<comment type="caution">
    <text evidence="1">The sequence shown here is derived from an EMBL/GenBank/DDBJ whole genome shotgun (WGS) entry which is preliminary data.</text>
</comment>
<gene>
    <name evidence="1" type="ORF">GCM10009067_34120</name>
</gene>
<organism evidence="1 2">
    <name type="scientific">Haloarcula sebkhae</name>
    <dbReference type="NCBI Taxonomy" id="932660"/>
    <lineage>
        <taxon>Archaea</taxon>
        <taxon>Methanobacteriati</taxon>
        <taxon>Methanobacteriota</taxon>
        <taxon>Stenosarchaea group</taxon>
        <taxon>Halobacteria</taxon>
        <taxon>Halobacteriales</taxon>
        <taxon>Haloarculaceae</taxon>
        <taxon>Haloarcula</taxon>
    </lineage>
</organism>
<reference evidence="1" key="1">
    <citation type="journal article" date="2014" name="Int. J. Syst. Evol. Microbiol.">
        <title>Complete genome sequence of Corynebacterium casei LMG S-19264T (=DSM 44701T), isolated from a smear-ripened cheese.</title>
        <authorList>
            <consortium name="US DOE Joint Genome Institute (JGI-PGF)"/>
            <person name="Walter F."/>
            <person name="Albersmeier A."/>
            <person name="Kalinowski J."/>
            <person name="Ruckert C."/>
        </authorList>
    </citation>
    <scope>NUCLEOTIDE SEQUENCE</scope>
    <source>
        <strain evidence="1">JCM 19018</strain>
    </source>
</reference>
<evidence type="ECO:0000313" key="1">
    <source>
        <dbReference type="EMBL" id="GGK79015.1"/>
    </source>
</evidence>
<proteinExistence type="predicted"/>
<dbReference type="AlphaFoldDB" id="A0A830EVL8"/>
<protein>
    <submittedName>
        <fullName evidence="1">Uncharacterized protein</fullName>
    </submittedName>
</protein>